<evidence type="ECO:0000313" key="2">
    <source>
        <dbReference type="EMBL" id="PWI65247.1"/>
    </source>
</evidence>
<evidence type="ECO:0000256" key="1">
    <source>
        <dbReference type="ARBA" id="ARBA00009042"/>
    </source>
</evidence>
<dbReference type="AlphaFoldDB" id="A0A2U3DSL8"/>
<dbReference type="SUPFAM" id="SSF89372">
    <property type="entry name" value="Fucose-specific lectin"/>
    <property type="match status" value="1"/>
</dbReference>
<proteinExistence type="inferred from homology"/>
<protein>
    <submittedName>
        <fullName evidence="2">Uncharacterized protein</fullName>
    </submittedName>
</protein>
<dbReference type="Pfam" id="PF07938">
    <property type="entry name" value="Fungal_lectin"/>
    <property type="match status" value="1"/>
</dbReference>
<dbReference type="InterPro" id="IPR012475">
    <property type="entry name" value="Fungal_lectin"/>
</dbReference>
<dbReference type="EMBL" id="LCWV01000036">
    <property type="protein sequence ID" value="PWI65247.1"/>
    <property type="molecule type" value="Genomic_DNA"/>
</dbReference>
<sequence>MATQLAHGPIATYGTESEEGYKWHCRVFYQDTSGQIFSAIQYAGFWRSEPLFMAKPSTPLAAVGWKEGKEIRLYCVSVEDYLVEWCLSPEKNRYGESEGKTWRRGDLSSLEVKIAPGSSIAAVGLNGTDLRVYCQEPNTGVIHEYVNRRGWSLRHTFPAALEGTGIAAVNWEEDSGRNVRVFYQDQDLNLQEHVCHGQAWSKAGVNLGPIPKKAPISATAWLNDGSTGSRLRICLYWQDNKGSLTGQEYDNGWKPIGSVWPMPAGTYLASLQWARGKAIRVYYQTADAGISEACFQEGKWFAGSTVATSEKAE</sequence>
<gene>
    <name evidence="2" type="ORF">PCL_07297</name>
</gene>
<reference evidence="2 3" key="1">
    <citation type="journal article" date="2016" name="Front. Microbiol.">
        <title>Genome and transcriptome sequences reveal the specific parasitism of the nematophagous Purpureocillium lilacinum 36-1.</title>
        <authorList>
            <person name="Xie J."/>
            <person name="Li S."/>
            <person name="Mo C."/>
            <person name="Xiao X."/>
            <person name="Peng D."/>
            <person name="Wang G."/>
            <person name="Xiao Y."/>
        </authorList>
    </citation>
    <scope>NUCLEOTIDE SEQUENCE [LARGE SCALE GENOMIC DNA]</scope>
    <source>
        <strain evidence="2 3">36-1</strain>
    </source>
</reference>
<dbReference type="Gene3D" id="2.120.10.70">
    <property type="entry name" value="Fucose-specific lectin"/>
    <property type="match status" value="1"/>
</dbReference>
<name>A0A2U3DSL8_PURLI</name>
<accession>A0A2U3DSL8</accession>
<comment type="similarity">
    <text evidence="1">Belongs to the fungal fucose-specific lectin family.</text>
</comment>
<dbReference type="Proteomes" id="UP000245956">
    <property type="component" value="Unassembled WGS sequence"/>
</dbReference>
<organism evidence="2 3">
    <name type="scientific">Purpureocillium lilacinum</name>
    <name type="common">Paecilomyces lilacinus</name>
    <dbReference type="NCBI Taxonomy" id="33203"/>
    <lineage>
        <taxon>Eukaryota</taxon>
        <taxon>Fungi</taxon>
        <taxon>Dikarya</taxon>
        <taxon>Ascomycota</taxon>
        <taxon>Pezizomycotina</taxon>
        <taxon>Sordariomycetes</taxon>
        <taxon>Hypocreomycetidae</taxon>
        <taxon>Hypocreales</taxon>
        <taxon>Ophiocordycipitaceae</taxon>
        <taxon>Purpureocillium</taxon>
    </lineage>
</organism>
<dbReference type="Gene3D" id="2.40.128.190">
    <property type="match status" value="1"/>
</dbReference>
<comment type="caution">
    <text evidence="2">The sequence shown here is derived from an EMBL/GenBank/DDBJ whole genome shotgun (WGS) entry which is preliminary data.</text>
</comment>
<evidence type="ECO:0000313" key="3">
    <source>
        <dbReference type="Proteomes" id="UP000245956"/>
    </source>
</evidence>